<protein>
    <submittedName>
        <fullName evidence="2">Altered inheritance of mitochondria protein 36, mitochondrial</fullName>
    </submittedName>
</protein>
<name>A0A9P7VD94_9ASCO</name>
<dbReference type="InterPro" id="IPR027417">
    <property type="entry name" value="P-loop_NTPase"/>
</dbReference>
<dbReference type="Proteomes" id="UP000790833">
    <property type="component" value="Unassembled WGS sequence"/>
</dbReference>
<dbReference type="EMBL" id="JAHMUF010000002">
    <property type="protein sequence ID" value="KAG7195816.1"/>
    <property type="molecule type" value="Genomic_DNA"/>
</dbReference>
<accession>A0A9P7VD94</accession>
<dbReference type="AlphaFoldDB" id="A0A9P7VD94"/>
<proteinExistence type="predicted"/>
<evidence type="ECO:0000313" key="3">
    <source>
        <dbReference type="Proteomes" id="UP000790833"/>
    </source>
</evidence>
<keyword evidence="1" id="KW-0472">Membrane</keyword>
<evidence type="ECO:0000256" key="1">
    <source>
        <dbReference type="SAM" id="Phobius"/>
    </source>
</evidence>
<comment type="caution">
    <text evidence="2">The sequence shown here is derived from an EMBL/GenBank/DDBJ whole genome shotgun (WGS) entry which is preliminary data.</text>
</comment>
<keyword evidence="3" id="KW-1185">Reference proteome</keyword>
<dbReference type="GeneID" id="66115575"/>
<keyword evidence="1" id="KW-0812">Transmembrane</keyword>
<sequence>MFSSRFAPRIGFRRLPLSSFSRCYSGVTPRREVIKREKGRLTSVFLMFLMSSGLLYLATGKMEKNTRPKFSFSDKEYEEYENVTGLKRRHKLILQNDKYRFFAVPYVKTEKYIEKLTEKLSDQEVKILDIDQLIAAEKEDVTKKYSLLLKDLDQQSKSYPKGLITAIIKKEVEFYLNTSRGQHNTNFILKNYPQTTDEAMKFENEVSTLESCIVLEKDFTDSLAKEDTQMERNILNVAGYFETVGRTIKITSSPNKMAKELSILDD</sequence>
<gene>
    <name evidence="2" type="primary">AIM36</name>
    <name evidence="2" type="ORF">KQ657_002201</name>
</gene>
<reference evidence="2" key="1">
    <citation type="submission" date="2021-03" db="EMBL/GenBank/DDBJ databases">
        <authorList>
            <person name="Palmer J.M."/>
        </authorList>
    </citation>
    <scope>NUCLEOTIDE SEQUENCE</scope>
    <source>
        <strain evidence="2">ARV_011</strain>
    </source>
</reference>
<organism evidence="2 3">
    <name type="scientific">Scheffersomyces spartinae</name>
    <dbReference type="NCBI Taxonomy" id="45513"/>
    <lineage>
        <taxon>Eukaryota</taxon>
        <taxon>Fungi</taxon>
        <taxon>Dikarya</taxon>
        <taxon>Ascomycota</taxon>
        <taxon>Saccharomycotina</taxon>
        <taxon>Pichiomycetes</taxon>
        <taxon>Debaryomycetaceae</taxon>
        <taxon>Scheffersomyces</taxon>
    </lineage>
</organism>
<keyword evidence="1" id="KW-1133">Transmembrane helix</keyword>
<dbReference type="OrthoDB" id="4081130at2759"/>
<dbReference type="RefSeq" id="XP_043051361.1">
    <property type="nucleotide sequence ID" value="XM_043192973.1"/>
</dbReference>
<dbReference type="Gene3D" id="3.40.50.300">
    <property type="entry name" value="P-loop containing nucleotide triphosphate hydrolases"/>
    <property type="match status" value="1"/>
</dbReference>
<evidence type="ECO:0000313" key="2">
    <source>
        <dbReference type="EMBL" id="KAG7195816.1"/>
    </source>
</evidence>
<feature type="transmembrane region" description="Helical" evidence="1">
    <location>
        <begin position="41"/>
        <end position="59"/>
    </location>
</feature>